<evidence type="ECO:0000313" key="6">
    <source>
        <dbReference type="EMBL" id="MBB5432889.1"/>
    </source>
</evidence>
<reference evidence="6 7" key="1">
    <citation type="submission" date="2020-08" db="EMBL/GenBank/DDBJ databases">
        <title>Sequencing the genomes of 1000 actinobacteria strains.</title>
        <authorList>
            <person name="Klenk H.-P."/>
        </authorList>
    </citation>
    <scope>NUCLEOTIDE SEQUENCE [LARGE SCALE GENOMIC DNA]</scope>
    <source>
        <strain evidence="6 7">DSM 44551</strain>
    </source>
</reference>
<feature type="domain" description="VOC" evidence="5">
    <location>
        <begin position="127"/>
        <end position="253"/>
    </location>
</feature>
<dbReference type="GO" id="GO:0016829">
    <property type="term" value="F:lyase activity"/>
    <property type="evidence" value="ECO:0007669"/>
    <property type="project" value="UniProtKB-KW"/>
</dbReference>
<dbReference type="Gene3D" id="3.10.180.10">
    <property type="entry name" value="2,3-Dihydroxybiphenyl 1,2-Dioxygenase, domain 1"/>
    <property type="match status" value="2"/>
</dbReference>
<dbReference type="InterPro" id="IPR037523">
    <property type="entry name" value="VOC_core"/>
</dbReference>
<protein>
    <recommendedName>
        <fullName evidence="2">Bleomycin resistance protein</fullName>
    </recommendedName>
</protein>
<sequence length="254" mass="27309">MEDVQEQAVPILRVADAGAAAAWYARLGFAEEWVHRFEPGFPAFVSVARGEVRLFLSEHTGDARPDTLVHLWVRDVDAVAAEFGAPVEEMPWGRQVDLRDPDGNRLRAAAAPGADRPGGGGRDAGLRLPFPLVYTGDVDRLAGFYTGLLGFTEAFRFPADPSLPAEFVQLALGPCALGLGSAASPAAHGRPTAEPGGPPEFELCLEAGDVDAETARLRAAGVPVLREPEDMPWNERMAYVADPDGRPIMLYTRH</sequence>
<dbReference type="Pfam" id="PF00903">
    <property type="entry name" value="Glyoxalase"/>
    <property type="match status" value="1"/>
</dbReference>
<keyword evidence="6" id="KW-0560">Oxidoreductase</keyword>
<evidence type="ECO:0000259" key="5">
    <source>
        <dbReference type="PROSITE" id="PS51819"/>
    </source>
</evidence>
<evidence type="ECO:0000313" key="7">
    <source>
        <dbReference type="Proteomes" id="UP000572635"/>
    </source>
</evidence>
<comment type="caution">
    <text evidence="6">The sequence shown here is derived from an EMBL/GenBank/DDBJ whole genome shotgun (WGS) entry which is preliminary data.</text>
</comment>
<dbReference type="InterPro" id="IPR000335">
    <property type="entry name" value="Bleomycin-R"/>
</dbReference>
<keyword evidence="7" id="KW-1185">Reference proteome</keyword>
<dbReference type="GO" id="GO:0046677">
    <property type="term" value="P:response to antibiotic"/>
    <property type="evidence" value="ECO:0007669"/>
    <property type="project" value="UniProtKB-KW"/>
</dbReference>
<comment type="similarity">
    <text evidence="1">Belongs to the bleomycin resistance protein family.</text>
</comment>
<dbReference type="Pfam" id="PF19581">
    <property type="entry name" value="Glyoxalase_7"/>
    <property type="match status" value="1"/>
</dbReference>
<dbReference type="Proteomes" id="UP000572635">
    <property type="component" value="Unassembled WGS sequence"/>
</dbReference>
<dbReference type="PANTHER" id="PTHR36503">
    <property type="entry name" value="BLR2520 PROTEIN"/>
    <property type="match status" value="1"/>
</dbReference>
<keyword evidence="6" id="KW-0223">Dioxygenase</keyword>
<proteinExistence type="inferred from homology"/>
<accession>A0A7W8QMA6</accession>
<dbReference type="InterPro" id="IPR029068">
    <property type="entry name" value="Glyas_Bleomycin-R_OHBP_Dase"/>
</dbReference>
<dbReference type="AlphaFoldDB" id="A0A7W8QMA6"/>
<name>A0A7W8QMA6_9ACTN</name>
<gene>
    <name evidence="6" type="ORF">HDA36_002973</name>
</gene>
<evidence type="ECO:0000256" key="3">
    <source>
        <dbReference type="ARBA" id="ARBA00023251"/>
    </source>
</evidence>
<dbReference type="SUPFAM" id="SSF54593">
    <property type="entry name" value="Glyoxalase/Bleomycin resistance protein/Dihydroxybiphenyl dioxygenase"/>
    <property type="match status" value="2"/>
</dbReference>
<dbReference type="PANTHER" id="PTHR36503:SF3">
    <property type="entry name" value="BLR0126 PROTEIN"/>
    <property type="match status" value="1"/>
</dbReference>
<evidence type="ECO:0000256" key="4">
    <source>
        <dbReference type="SAM" id="MobiDB-lite"/>
    </source>
</evidence>
<keyword evidence="6" id="KW-0456">Lyase</keyword>
<evidence type="ECO:0000256" key="1">
    <source>
        <dbReference type="ARBA" id="ARBA00011051"/>
    </source>
</evidence>
<dbReference type="InterPro" id="IPR004360">
    <property type="entry name" value="Glyas_Fos-R_dOase_dom"/>
</dbReference>
<feature type="compositionally biased region" description="Low complexity" evidence="4">
    <location>
        <begin position="106"/>
        <end position="115"/>
    </location>
</feature>
<dbReference type="GO" id="GO:0051213">
    <property type="term" value="F:dioxygenase activity"/>
    <property type="evidence" value="ECO:0007669"/>
    <property type="project" value="UniProtKB-KW"/>
</dbReference>
<keyword evidence="3" id="KW-0046">Antibiotic resistance</keyword>
<dbReference type="EMBL" id="JACHDB010000001">
    <property type="protein sequence ID" value="MBB5432889.1"/>
    <property type="molecule type" value="Genomic_DNA"/>
</dbReference>
<dbReference type="RefSeq" id="WP_221331563.1">
    <property type="nucleotide sequence ID" value="NZ_BAAAJD010000110.1"/>
</dbReference>
<evidence type="ECO:0000256" key="2">
    <source>
        <dbReference type="ARBA" id="ARBA00021572"/>
    </source>
</evidence>
<feature type="region of interest" description="Disordered" evidence="4">
    <location>
        <begin position="103"/>
        <end position="122"/>
    </location>
</feature>
<organism evidence="6 7">
    <name type="scientific">Nocardiopsis composta</name>
    <dbReference type="NCBI Taxonomy" id="157465"/>
    <lineage>
        <taxon>Bacteria</taxon>
        <taxon>Bacillati</taxon>
        <taxon>Actinomycetota</taxon>
        <taxon>Actinomycetes</taxon>
        <taxon>Streptosporangiales</taxon>
        <taxon>Nocardiopsidaceae</taxon>
        <taxon>Nocardiopsis</taxon>
    </lineage>
</organism>
<dbReference type="PROSITE" id="PS51819">
    <property type="entry name" value="VOC"/>
    <property type="match status" value="1"/>
</dbReference>